<keyword evidence="3" id="KW-1185">Reference proteome</keyword>
<dbReference type="PANTHER" id="PTHR35867:SF1">
    <property type="entry name" value="PROTEIN RSEC"/>
    <property type="match status" value="1"/>
</dbReference>
<dbReference type="InterPro" id="IPR007359">
    <property type="entry name" value="SigmaE_reg_RseC_MucC"/>
</dbReference>
<accession>A0AA43XLK1</accession>
<feature type="transmembrane region" description="Helical" evidence="1">
    <location>
        <begin position="29"/>
        <end position="49"/>
    </location>
</feature>
<keyword evidence="1" id="KW-0812">Transmembrane</keyword>
<keyword evidence="1" id="KW-1133">Transmembrane helix</keyword>
<dbReference type="Proteomes" id="UP000449710">
    <property type="component" value="Unassembled WGS sequence"/>
</dbReference>
<keyword evidence="1" id="KW-0472">Membrane</keyword>
<gene>
    <name evidence="2" type="ORF">ISALK_08110</name>
</gene>
<name>A0AA43XLK1_9CLOT</name>
<evidence type="ECO:0000313" key="3">
    <source>
        <dbReference type="Proteomes" id="UP000449710"/>
    </source>
</evidence>
<dbReference type="EMBL" id="SUMG01000008">
    <property type="protein sequence ID" value="NBG88464.1"/>
    <property type="molecule type" value="Genomic_DNA"/>
</dbReference>
<organism evidence="2 3">
    <name type="scientific">Isachenkonia alkalipeptolytica</name>
    <dbReference type="NCBI Taxonomy" id="2565777"/>
    <lineage>
        <taxon>Bacteria</taxon>
        <taxon>Bacillati</taxon>
        <taxon>Bacillota</taxon>
        <taxon>Clostridia</taxon>
        <taxon>Eubacteriales</taxon>
        <taxon>Clostridiaceae</taxon>
        <taxon>Isachenkonia</taxon>
    </lineage>
</organism>
<reference evidence="2 3" key="1">
    <citation type="submission" date="2019-04" db="EMBL/GenBank/DDBJ databases">
        <title>Isachenkonia alkalipeptolytica gen. nov. sp. nov. a new anaerobic, alkiliphilic organothrophic bacterium capable to reduce synthesized ferrihydrite isolated from a soda lake.</title>
        <authorList>
            <person name="Toshchakov S.V."/>
            <person name="Zavarzina D.G."/>
            <person name="Zhilina T.N."/>
            <person name="Kostrikina N.A."/>
            <person name="Kublanov I.V."/>
        </authorList>
    </citation>
    <scope>NUCLEOTIDE SEQUENCE [LARGE SCALE GENOMIC DNA]</scope>
    <source>
        <strain evidence="2 3">Z-1701</strain>
    </source>
</reference>
<sequence length="106" mass="12015">MEVENTLGAKQGQRVLVEIEYPKISSSAFYVYIIPLVAMIIGVLVGLRVGQNIGYEAFAEIISVVTGLIFLVLSYLLLSLLDKRRKNNLQEESRIQMKEIIKEKEE</sequence>
<protein>
    <recommendedName>
        <fullName evidence="4">Fis family transcriptional regulator</fullName>
    </recommendedName>
</protein>
<dbReference type="Pfam" id="PF04246">
    <property type="entry name" value="RseC_MucC"/>
    <property type="match status" value="1"/>
</dbReference>
<evidence type="ECO:0008006" key="4">
    <source>
        <dbReference type="Google" id="ProtNLM"/>
    </source>
</evidence>
<dbReference type="AlphaFoldDB" id="A0AA43XLK1"/>
<dbReference type="PANTHER" id="PTHR35867">
    <property type="entry name" value="PROTEIN RSEC"/>
    <property type="match status" value="1"/>
</dbReference>
<feature type="transmembrane region" description="Helical" evidence="1">
    <location>
        <begin position="61"/>
        <end position="81"/>
    </location>
</feature>
<comment type="caution">
    <text evidence="2">The sequence shown here is derived from an EMBL/GenBank/DDBJ whole genome shotgun (WGS) entry which is preliminary data.</text>
</comment>
<proteinExistence type="predicted"/>
<evidence type="ECO:0000256" key="1">
    <source>
        <dbReference type="SAM" id="Phobius"/>
    </source>
</evidence>
<evidence type="ECO:0000313" key="2">
    <source>
        <dbReference type="EMBL" id="NBG88464.1"/>
    </source>
</evidence>